<accession>A0A8J5K8V6</accession>
<gene>
    <name evidence="1" type="ORF">Hamer_G013378</name>
</gene>
<protein>
    <submittedName>
        <fullName evidence="1">Uncharacterized protein</fullName>
    </submittedName>
</protein>
<comment type="caution">
    <text evidence="1">The sequence shown here is derived from an EMBL/GenBank/DDBJ whole genome shotgun (WGS) entry which is preliminary data.</text>
</comment>
<dbReference type="AlphaFoldDB" id="A0A8J5K8V6"/>
<evidence type="ECO:0000313" key="1">
    <source>
        <dbReference type="EMBL" id="KAG7169743.1"/>
    </source>
</evidence>
<dbReference type="EMBL" id="JAHLQT010015640">
    <property type="protein sequence ID" value="KAG7169743.1"/>
    <property type="molecule type" value="Genomic_DNA"/>
</dbReference>
<proteinExistence type="predicted"/>
<evidence type="ECO:0000313" key="2">
    <source>
        <dbReference type="Proteomes" id="UP000747542"/>
    </source>
</evidence>
<dbReference type="Proteomes" id="UP000747542">
    <property type="component" value="Unassembled WGS sequence"/>
</dbReference>
<reference evidence="1" key="1">
    <citation type="journal article" date="2021" name="Sci. Adv.">
        <title>The American lobster genome reveals insights on longevity, neural, and immune adaptations.</title>
        <authorList>
            <person name="Polinski J.M."/>
            <person name="Zimin A.V."/>
            <person name="Clark K.F."/>
            <person name="Kohn A.B."/>
            <person name="Sadowski N."/>
            <person name="Timp W."/>
            <person name="Ptitsyn A."/>
            <person name="Khanna P."/>
            <person name="Romanova D.Y."/>
            <person name="Williams P."/>
            <person name="Greenwood S.J."/>
            <person name="Moroz L.L."/>
            <person name="Walt D.R."/>
            <person name="Bodnar A.G."/>
        </authorList>
    </citation>
    <scope>NUCLEOTIDE SEQUENCE</scope>
    <source>
        <strain evidence="1">GMGI-L3</strain>
    </source>
</reference>
<keyword evidence="2" id="KW-1185">Reference proteome</keyword>
<sequence length="109" mass="11804">MTSVTCGGRTVAHETSCLATLPPPTLTTRHTCHITLTPATPHHTYTPCRTHCGEKCPHCSTPVGPHVWPDLNDLPSLAALDHHQQATTHLTQAGYCRDRPSVPPRMAPT</sequence>
<organism evidence="1 2">
    <name type="scientific">Homarus americanus</name>
    <name type="common">American lobster</name>
    <dbReference type="NCBI Taxonomy" id="6706"/>
    <lineage>
        <taxon>Eukaryota</taxon>
        <taxon>Metazoa</taxon>
        <taxon>Ecdysozoa</taxon>
        <taxon>Arthropoda</taxon>
        <taxon>Crustacea</taxon>
        <taxon>Multicrustacea</taxon>
        <taxon>Malacostraca</taxon>
        <taxon>Eumalacostraca</taxon>
        <taxon>Eucarida</taxon>
        <taxon>Decapoda</taxon>
        <taxon>Pleocyemata</taxon>
        <taxon>Astacidea</taxon>
        <taxon>Nephropoidea</taxon>
        <taxon>Nephropidae</taxon>
        <taxon>Homarus</taxon>
    </lineage>
</organism>
<name>A0A8J5K8V6_HOMAM</name>